<reference evidence="2" key="1">
    <citation type="journal article" date="2022" name="Mol. Ecol. Resour.">
        <title>The genomes of chicory, endive, great burdock and yacon provide insights into Asteraceae palaeo-polyploidization history and plant inulin production.</title>
        <authorList>
            <person name="Fan W."/>
            <person name="Wang S."/>
            <person name="Wang H."/>
            <person name="Wang A."/>
            <person name="Jiang F."/>
            <person name="Liu H."/>
            <person name="Zhao H."/>
            <person name="Xu D."/>
            <person name="Zhang Y."/>
        </authorList>
    </citation>
    <scope>NUCLEOTIDE SEQUENCE [LARGE SCALE GENOMIC DNA]</scope>
    <source>
        <strain evidence="2">cv. Yunnan</strain>
    </source>
</reference>
<evidence type="ECO:0000313" key="2">
    <source>
        <dbReference type="Proteomes" id="UP001056120"/>
    </source>
</evidence>
<protein>
    <submittedName>
        <fullName evidence="1">Uncharacterized protein</fullName>
    </submittedName>
</protein>
<comment type="caution">
    <text evidence="1">The sequence shown here is derived from an EMBL/GenBank/DDBJ whole genome shotgun (WGS) entry which is preliminary data.</text>
</comment>
<accession>A0ACB9I6P7</accession>
<sequence length="201" mass="22162">MIKGRAQFKAITLMATQVIRSLATTTSSRQVPVASATRYSFGPCSVKKDCTTAKFEGKRHKCRMQNVNQHVVLFRSENLKNLAIAACVSNGFPTDRTSTNLVESAFIAMDILFRFSRPYAAMATVLSVLSTSLLAVERPSDLSSLFFIKVFQAIIGGIFMQIYVCGFNQICDIEIDKINKPYLPLASGELTMKTAIIVTTL</sequence>
<dbReference type="Proteomes" id="UP001056120">
    <property type="component" value="Linkage Group LG10"/>
</dbReference>
<proteinExistence type="predicted"/>
<evidence type="ECO:0000313" key="1">
    <source>
        <dbReference type="EMBL" id="KAI3803170.1"/>
    </source>
</evidence>
<name>A0ACB9I6P7_9ASTR</name>
<organism evidence="1 2">
    <name type="scientific">Smallanthus sonchifolius</name>
    <dbReference type="NCBI Taxonomy" id="185202"/>
    <lineage>
        <taxon>Eukaryota</taxon>
        <taxon>Viridiplantae</taxon>
        <taxon>Streptophyta</taxon>
        <taxon>Embryophyta</taxon>
        <taxon>Tracheophyta</taxon>
        <taxon>Spermatophyta</taxon>
        <taxon>Magnoliopsida</taxon>
        <taxon>eudicotyledons</taxon>
        <taxon>Gunneridae</taxon>
        <taxon>Pentapetalae</taxon>
        <taxon>asterids</taxon>
        <taxon>campanulids</taxon>
        <taxon>Asterales</taxon>
        <taxon>Asteraceae</taxon>
        <taxon>Asteroideae</taxon>
        <taxon>Heliantheae alliance</taxon>
        <taxon>Millerieae</taxon>
        <taxon>Smallanthus</taxon>
    </lineage>
</organism>
<gene>
    <name evidence="1" type="ORF">L1987_31319</name>
</gene>
<reference evidence="1 2" key="2">
    <citation type="journal article" date="2022" name="Mol. Ecol. Resour.">
        <title>The genomes of chicory, endive, great burdock and yacon provide insights into Asteraceae paleo-polyploidization history and plant inulin production.</title>
        <authorList>
            <person name="Fan W."/>
            <person name="Wang S."/>
            <person name="Wang H."/>
            <person name="Wang A."/>
            <person name="Jiang F."/>
            <person name="Liu H."/>
            <person name="Zhao H."/>
            <person name="Xu D."/>
            <person name="Zhang Y."/>
        </authorList>
    </citation>
    <scope>NUCLEOTIDE SEQUENCE [LARGE SCALE GENOMIC DNA]</scope>
    <source>
        <strain evidence="2">cv. Yunnan</strain>
        <tissue evidence="1">Leaves</tissue>
    </source>
</reference>
<dbReference type="EMBL" id="CM042027">
    <property type="protein sequence ID" value="KAI3803170.1"/>
    <property type="molecule type" value="Genomic_DNA"/>
</dbReference>
<keyword evidence="2" id="KW-1185">Reference proteome</keyword>